<dbReference type="PATRIC" id="fig|172044.3.peg.1106"/>
<organism evidence="1 2">
    <name type="scientific">Sphingomonas yabuuchiae</name>
    <dbReference type="NCBI Taxonomy" id="172044"/>
    <lineage>
        <taxon>Bacteria</taxon>
        <taxon>Pseudomonadati</taxon>
        <taxon>Pseudomonadota</taxon>
        <taxon>Alphaproteobacteria</taxon>
        <taxon>Sphingomonadales</taxon>
        <taxon>Sphingomonadaceae</taxon>
        <taxon>Sphingomonas</taxon>
    </lineage>
</organism>
<reference evidence="1 2" key="1">
    <citation type="journal article" date="2016" name="Front. Microbiol.">
        <title>Genomic Resource of Rice Seed Associated Bacteria.</title>
        <authorList>
            <person name="Midha S."/>
            <person name="Bansal K."/>
            <person name="Sharma S."/>
            <person name="Kumar N."/>
            <person name="Patil P.P."/>
            <person name="Chaudhry V."/>
            <person name="Patil P.B."/>
        </authorList>
    </citation>
    <scope>NUCLEOTIDE SEQUENCE [LARGE SCALE GENOMIC DNA]</scope>
    <source>
        <strain evidence="1 2">NS355</strain>
    </source>
</reference>
<proteinExistence type="predicted"/>
<evidence type="ECO:0000313" key="1">
    <source>
        <dbReference type="EMBL" id="KTT99437.1"/>
    </source>
</evidence>
<name>A0A147IVA9_9SPHN</name>
<evidence type="ECO:0000313" key="2">
    <source>
        <dbReference type="Proteomes" id="UP000073923"/>
    </source>
</evidence>
<accession>A0A147IVA9</accession>
<sequence length="178" mass="19672">MYIVNRERELAKARALSAALAIAERASWRIDRSVPILPIPFRNFLHITAAELLLVPSIEPSRGDLDTVERGTRVARCDALVVKASSIGHRTIYCAVGEWQRHGTVWHHARRLWLSRSNDGWLVPDPAEPDESGAVFRLSPGRLRPMMKARLSAADGGCDLKPGLARADAFLAAVWGDC</sequence>
<dbReference type="EMBL" id="LDTF01000027">
    <property type="protein sequence ID" value="KTT99437.1"/>
    <property type="molecule type" value="Genomic_DNA"/>
</dbReference>
<dbReference type="RefSeq" id="WP_058745018.1">
    <property type="nucleotide sequence ID" value="NZ_LDTF01000027.1"/>
</dbReference>
<dbReference type="Proteomes" id="UP000073923">
    <property type="component" value="Unassembled WGS sequence"/>
</dbReference>
<gene>
    <name evidence="1" type="ORF">NS355_06805</name>
</gene>
<comment type="caution">
    <text evidence="1">The sequence shown here is derived from an EMBL/GenBank/DDBJ whole genome shotgun (WGS) entry which is preliminary data.</text>
</comment>
<dbReference type="OrthoDB" id="7555368at2"/>
<dbReference type="AlphaFoldDB" id="A0A147IVA9"/>
<protein>
    <submittedName>
        <fullName evidence="1">Uncharacterized protein</fullName>
    </submittedName>
</protein>